<sequence>MDTSHSSKQQEKDVAAALSALTGFIDPCTLLDLARRFSETYRELAKTSIEHFLVTPVTALPSGKEKGRFLSIDVGGTNLRAGFVELLGEIESGAQDAQQKPCPKIKRSHDRNWPIEDHLKMDQAEDLFSWIGDCIAEVIKEALSEEPISESTESSFGEELLLGITFSFPMAQTRLSEATLLPMGKGFAITSDLNLGKMLLAGYARHIVEPTTNGENGHGEANQSNKKRRLSRLPRIHIAAITNDTVATFASLAYAVKAAPNSRVAMGLIVGTGTNATVPMKIGDLHPSKREALAENVETVVINTEWTIRGTDKPLVDLKIKTSWDAELDSNSDAPGFQPFEYMTAGRYLGEIVRLVFVDIVAKDSGAHLPPSLSTKNAIPTRFLSEVVARASDEIVTQELEKRYAPISSPTAFWTPARVNLIRDVAYAVQQRSSALIAAACVGLLDCVHDICIDGSGDSESKQNGDVHKKGEVEDLVIAYAGGTISQYPEWLETCQRWVDTLVTKASSANISKRVVLKEALDGGIIGAGVLAGMTDDIA</sequence>
<dbReference type="GO" id="GO:0005536">
    <property type="term" value="F:D-glucose binding"/>
    <property type="evidence" value="ECO:0007669"/>
    <property type="project" value="InterPro"/>
</dbReference>
<dbReference type="Gene3D" id="3.40.367.20">
    <property type="match status" value="1"/>
</dbReference>
<dbReference type="SUPFAM" id="SSF53067">
    <property type="entry name" value="Actin-like ATPase domain"/>
    <property type="match status" value="2"/>
</dbReference>
<evidence type="ECO:0000259" key="8">
    <source>
        <dbReference type="Pfam" id="PF00349"/>
    </source>
</evidence>
<feature type="domain" description="Hexokinase C-terminal" evidence="9">
    <location>
        <begin position="266"/>
        <end position="533"/>
    </location>
</feature>
<dbReference type="Pfam" id="PF00349">
    <property type="entry name" value="Hexokinase_1"/>
    <property type="match status" value="1"/>
</dbReference>
<evidence type="ECO:0000256" key="5">
    <source>
        <dbReference type="ARBA" id="ARBA00022840"/>
    </source>
</evidence>
<evidence type="ECO:0000313" key="10">
    <source>
        <dbReference type="EMBL" id="KAF2799004.1"/>
    </source>
</evidence>
<keyword evidence="3 6" id="KW-0547">Nucleotide-binding</keyword>
<evidence type="ECO:0000256" key="3">
    <source>
        <dbReference type="ARBA" id="ARBA00022741"/>
    </source>
</evidence>
<organism evidence="10 11">
    <name type="scientific">Melanomma pulvis-pyrius CBS 109.77</name>
    <dbReference type="NCBI Taxonomy" id="1314802"/>
    <lineage>
        <taxon>Eukaryota</taxon>
        <taxon>Fungi</taxon>
        <taxon>Dikarya</taxon>
        <taxon>Ascomycota</taxon>
        <taxon>Pezizomycotina</taxon>
        <taxon>Dothideomycetes</taxon>
        <taxon>Pleosporomycetidae</taxon>
        <taxon>Pleosporales</taxon>
        <taxon>Melanommataceae</taxon>
        <taxon>Melanomma</taxon>
    </lineage>
</organism>
<accession>A0A6A6XTE4</accession>
<reference evidence="10" key="1">
    <citation type="journal article" date="2020" name="Stud. Mycol.">
        <title>101 Dothideomycetes genomes: a test case for predicting lifestyles and emergence of pathogens.</title>
        <authorList>
            <person name="Haridas S."/>
            <person name="Albert R."/>
            <person name="Binder M."/>
            <person name="Bloem J."/>
            <person name="Labutti K."/>
            <person name="Salamov A."/>
            <person name="Andreopoulos B."/>
            <person name="Baker S."/>
            <person name="Barry K."/>
            <person name="Bills G."/>
            <person name="Bluhm B."/>
            <person name="Cannon C."/>
            <person name="Castanera R."/>
            <person name="Culley D."/>
            <person name="Daum C."/>
            <person name="Ezra D."/>
            <person name="Gonzalez J."/>
            <person name="Henrissat B."/>
            <person name="Kuo A."/>
            <person name="Liang C."/>
            <person name="Lipzen A."/>
            <person name="Lutzoni F."/>
            <person name="Magnuson J."/>
            <person name="Mondo S."/>
            <person name="Nolan M."/>
            <person name="Ohm R."/>
            <person name="Pangilinan J."/>
            <person name="Park H.-J."/>
            <person name="Ramirez L."/>
            <person name="Alfaro M."/>
            <person name="Sun H."/>
            <person name="Tritt A."/>
            <person name="Yoshinaga Y."/>
            <person name="Zwiers L.-H."/>
            <person name="Turgeon B."/>
            <person name="Goodwin S."/>
            <person name="Spatafora J."/>
            <person name="Crous P."/>
            <person name="Grigoriev I."/>
        </authorList>
    </citation>
    <scope>NUCLEOTIDE SEQUENCE</scope>
    <source>
        <strain evidence="10">CBS 109.77</strain>
    </source>
</reference>
<dbReference type="GO" id="GO:0008865">
    <property type="term" value="F:fructokinase activity"/>
    <property type="evidence" value="ECO:0007669"/>
    <property type="project" value="TreeGrafter"/>
</dbReference>
<evidence type="ECO:0000256" key="6">
    <source>
        <dbReference type="RuleBase" id="RU362007"/>
    </source>
</evidence>
<dbReference type="EMBL" id="MU001772">
    <property type="protein sequence ID" value="KAF2799004.1"/>
    <property type="molecule type" value="Genomic_DNA"/>
</dbReference>
<dbReference type="GO" id="GO:0004340">
    <property type="term" value="F:glucokinase activity"/>
    <property type="evidence" value="ECO:0007669"/>
    <property type="project" value="TreeGrafter"/>
</dbReference>
<dbReference type="Gene3D" id="3.30.420.40">
    <property type="match status" value="1"/>
</dbReference>
<keyword evidence="11" id="KW-1185">Reference proteome</keyword>
<name>A0A6A6XTE4_9PLEO</name>
<dbReference type="InterPro" id="IPR043129">
    <property type="entry name" value="ATPase_NBD"/>
</dbReference>
<feature type="domain" description="Hexokinase N-terminal" evidence="8">
    <location>
        <begin position="28"/>
        <end position="254"/>
    </location>
</feature>
<dbReference type="InterPro" id="IPR001312">
    <property type="entry name" value="Hexokinase"/>
</dbReference>
<dbReference type="EC" id="2.7.1.-" evidence="6"/>
<evidence type="ECO:0000256" key="4">
    <source>
        <dbReference type="ARBA" id="ARBA00022777"/>
    </source>
</evidence>
<dbReference type="OrthoDB" id="419537at2759"/>
<keyword evidence="2 6" id="KW-0808">Transferase</keyword>
<dbReference type="GO" id="GO:0019158">
    <property type="term" value="F:mannokinase activity"/>
    <property type="evidence" value="ECO:0007669"/>
    <property type="project" value="TreeGrafter"/>
</dbReference>
<keyword evidence="6" id="KW-0324">Glycolysis</keyword>
<dbReference type="GO" id="GO:0005739">
    <property type="term" value="C:mitochondrion"/>
    <property type="evidence" value="ECO:0007669"/>
    <property type="project" value="TreeGrafter"/>
</dbReference>
<dbReference type="GO" id="GO:0006006">
    <property type="term" value="P:glucose metabolic process"/>
    <property type="evidence" value="ECO:0007669"/>
    <property type="project" value="TreeGrafter"/>
</dbReference>
<proteinExistence type="inferred from homology"/>
<dbReference type="UniPathway" id="UPA00109">
    <property type="reaction ID" value="UER00180"/>
</dbReference>
<dbReference type="InterPro" id="IPR022673">
    <property type="entry name" value="Hexokinase_C"/>
</dbReference>
<dbReference type="Pfam" id="PF03727">
    <property type="entry name" value="Hexokinase_2"/>
    <property type="match status" value="1"/>
</dbReference>
<feature type="region of interest" description="Disordered" evidence="7">
    <location>
        <begin position="209"/>
        <end position="228"/>
    </location>
</feature>
<keyword evidence="4 6" id="KW-0418">Kinase</keyword>
<dbReference type="PANTHER" id="PTHR19443">
    <property type="entry name" value="HEXOKINASE"/>
    <property type="match status" value="1"/>
</dbReference>
<dbReference type="GO" id="GO:0005829">
    <property type="term" value="C:cytosol"/>
    <property type="evidence" value="ECO:0007669"/>
    <property type="project" value="TreeGrafter"/>
</dbReference>
<dbReference type="GO" id="GO:0006013">
    <property type="term" value="P:mannose metabolic process"/>
    <property type="evidence" value="ECO:0007669"/>
    <property type="project" value="TreeGrafter"/>
</dbReference>
<dbReference type="GO" id="GO:0005524">
    <property type="term" value="F:ATP binding"/>
    <property type="evidence" value="ECO:0007669"/>
    <property type="project" value="UniProtKB-UniRule"/>
</dbReference>
<evidence type="ECO:0000256" key="7">
    <source>
        <dbReference type="SAM" id="MobiDB-lite"/>
    </source>
</evidence>
<dbReference type="InterPro" id="IPR022672">
    <property type="entry name" value="Hexokinase_N"/>
</dbReference>
<dbReference type="PRINTS" id="PR00475">
    <property type="entry name" value="HEXOKINASE"/>
</dbReference>
<protein>
    <recommendedName>
        <fullName evidence="6">Phosphotransferase</fullName>
        <ecNumber evidence="6">2.7.1.-</ecNumber>
    </recommendedName>
</protein>
<comment type="similarity">
    <text evidence="1 6">Belongs to the hexokinase family.</text>
</comment>
<dbReference type="AlphaFoldDB" id="A0A6A6XTE4"/>
<evidence type="ECO:0000313" key="11">
    <source>
        <dbReference type="Proteomes" id="UP000799757"/>
    </source>
</evidence>
<dbReference type="GO" id="GO:0006096">
    <property type="term" value="P:glycolytic process"/>
    <property type="evidence" value="ECO:0007669"/>
    <property type="project" value="UniProtKB-UniPathway"/>
</dbReference>
<keyword evidence="5 6" id="KW-0067">ATP-binding</keyword>
<evidence type="ECO:0000256" key="2">
    <source>
        <dbReference type="ARBA" id="ARBA00022679"/>
    </source>
</evidence>
<evidence type="ECO:0000256" key="1">
    <source>
        <dbReference type="ARBA" id="ARBA00009225"/>
    </source>
</evidence>
<dbReference type="PANTHER" id="PTHR19443:SF29">
    <property type="entry name" value="PHOSPHOTRANSFERASE"/>
    <property type="match status" value="1"/>
</dbReference>
<gene>
    <name evidence="10" type="ORF">K505DRAFT_371286</name>
</gene>
<dbReference type="GO" id="GO:0001678">
    <property type="term" value="P:intracellular glucose homeostasis"/>
    <property type="evidence" value="ECO:0007669"/>
    <property type="project" value="InterPro"/>
</dbReference>
<dbReference type="CDD" id="cd24000">
    <property type="entry name" value="ASKHA_NBD_HK"/>
    <property type="match status" value="1"/>
</dbReference>
<evidence type="ECO:0000259" key="9">
    <source>
        <dbReference type="Pfam" id="PF03727"/>
    </source>
</evidence>
<dbReference type="Proteomes" id="UP000799757">
    <property type="component" value="Unassembled WGS sequence"/>
</dbReference>
<dbReference type="PROSITE" id="PS51748">
    <property type="entry name" value="HEXOKINASE_2"/>
    <property type="match status" value="1"/>
</dbReference>